<keyword evidence="6" id="KW-0255">Endonuclease</keyword>
<comment type="caution">
    <text evidence="14">The sequence shown here is derived from an EMBL/GenBank/DDBJ whole genome shotgun (WGS) entry which is preliminary data.</text>
</comment>
<keyword evidence="4" id="KW-0540">Nuclease</keyword>
<evidence type="ECO:0000256" key="5">
    <source>
        <dbReference type="ARBA" id="ARBA00022723"/>
    </source>
</evidence>
<dbReference type="Gene3D" id="3.40.1350.10">
    <property type="match status" value="1"/>
</dbReference>
<organism evidence="14 15">
    <name type="scientific">Dorea amylophila</name>
    <dbReference type="NCBI Taxonomy" id="2981789"/>
    <lineage>
        <taxon>Bacteria</taxon>
        <taxon>Bacillati</taxon>
        <taxon>Bacillota</taxon>
        <taxon>Clostridia</taxon>
        <taxon>Lachnospirales</taxon>
        <taxon>Lachnospiraceae</taxon>
        <taxon>Dorea</taxon>
    </lineage>
</organism>
<dbReference type="InterPro" id="IPR004612">
    <property type="entry name" value="Resolv_RecU"/>
</dbReference>
<keyword evidence="10" id="KW-0233">DNA recombination</keyword>
<proteinExistence type="inferred from homology"/>
<keyword evidence="8" id="KW-0378">Hydrolase</keyword>
<name>A0ABW8AW62_9FIRM</name>
<gene>
    <name evidence="14" type="ORF">ACIF0M_03570</name>
</gene>
<protein>
    <recommendedName>
        <fullName evidence="13">Holliday junction resolvase RecU</fullName>
    </recommendedName>
</protein>
<evidence type="ECO:0000256" key="9">
    <source>
        <dbReference type="ARBA" id="ARBA00022842"/>
    </source>
</evidence>
<evidence type="ECO:0000256" key="4">
    <source>
        <dbReference type="ARBA" id="ARBA00022722"/>
    </source>
</evidence>
<evidence type="ECO:0000256" key="8">
    <source>
        <dbReference type="ARBA" id="ARBA00022801"/>
    </source>
</evidence>
<dbReference type="InterPro" id="IPR011335">
    <property type="entry name" value="Restrct_endonuc-II-like"/>
</dbReference>
<evidence type="ECO:0000256" key="7">
    <source>
        <dbReference type="ARBA" id="ARBA00022763"/>
    </source>
</evidence>
<comment type="subcellular location">
    <subcellularLocation>
        <location evidence="2">Cytoplasm</location>
    </subcellularLocation>
</comment>
<comment type="similarity">
    <text evidence="12">Belongs to the RecU family.</text>
</comment>
<evidence type="ECO:0000313" key="14">
    <source>
        <dbReference type="EMBL" id="MFI7844623.1"/>
    </source>
</evidence>
<evidence type="ECO:0000256" key="11">
    <source>
        <dbReference type="ARBA" id="ARBA00023204"/>
    </source>
</evidence>
<dbReference type="RefSeq" id="WP_396569155.1">
    <property type="nucleotide sequence ID" value="NZ_JBITRD010000002.1"/>
</dbReference>
<evidence type="ECO:0000256" key="6">
    <source>
        <dbReference type="ARBA" id="ARBA00022759"/>
    </source>
</evidence>
<evidence type="ECO:0000256" key="2">
    <source>
        <dbReference type="ARBA" id="ARBA00004496"/>
    </source>
</evidence>
<keyword evidence="11" id="KW-0234">DNA repair</keyword>
<accession>A0ABW8AW62</accession>
<sequence length="136" mass="15905">MSTNNNKKNGNHFEEEFCELLALHGFWAHNMAQNQVGQPADVIAVKNGIPVLIDCKECETNRFPLSRIEGNQEGAMTLWEQTGNEHCYFAMKLKDGRIYMVSFDELMLRQLYSEGTITEKEFPQYKTFRQWVEEFE</sequence>
<evidence type="ECO:0000256" key="10">
    <source>
        <dbReference type="ARBA" id="ARBA00023172"/>
    </source>
</evidence>
<dbReference type="SUPFAM" id="SSF52980">
    <property type="entry name" value="Restriction endonuclease-like"/>
    <property type="match status" value="1"/>
</dbReference>
<dbReference type="InterPro" id="IPR011856">
    <property type="entry name" value="tRNA_endonuc-like_dom_sf"/>
</dbReference>
<dbReference type="Proteomes" id="UP001614216">
    <property type="component" value="Unassembled WGS sequence"/>
</dbReference>
<keyword evidence="7" id="KW-0227">DNA damage</keyword>
<evidence type="ECO:0000256" key="13">
    <source>
        <dbReference type="ARBA" id="ARBA00029523"/>
    </source>
</evidence>
<evidence type="ECO:0000256" key="12">
    <source>
        <dbReference type="ARBA" id="ARBA00023447"/>
    </source>
</evidence>
<reference evidence="14 15" key="1">
    <citation type="submission" date="2024-08" db="EMBL/GenBank/DDBJ databases">
        <authorList>
            <person name="Vancuren S.J."/>
            <person name="Allen-Vercoe E."/>
        </authorList>
    </citation>
    <scope>NUCLEOTIDE SEQUENCE [LARGE SCALE GENOMIC DNA]</scope>
    <source>
        <strain evidence="14 15">16-6-I_42_FAA</strain>
    </source>
</reference>
<keyword evidence="9" id="KW-0460">Magnesium</keyword>
<comment type="cofactor">
    <cofactor evidence="1">
        <name>Mg(2+)</name>
        <dbReference type="ChEBI" id="CHEBI:18420"/>
    </cofactor>
</comment>
<keyword evidence="3" id="KW-0963">Cytoplasm</keyword>
<evidence type="ECO:0000256" key="3">
    <source>
        <dbReference type="ARBA" id="ARBA00022490"/>
    </source>
</evidence>
<keyword evidence="15" id="KW-1185">Reference proteome</keyword>
<evidence type="ECO:0000256" key="1">
    <source>
        <dbReference type="ARBA" id="ARBA00001946"/>
    </source>
</evidence>
<dbReference type="EMBL" id="JBITRD010000002">
    <property type="protein sequence ID" value="MFI7844623.1"/>
    <property type="molecule type" value="Genomic_DNA"/>
</dbReference>
<evidence type="ECO:0000313" key="15">
    <source>
        <dbReference type="Proteomes" id="UP001614216"/>
    </source>
</evidence>
<dbReference type="Pfam" id="PF03838">
    <property type="entry name" value="RecU"/>
    <property type="match status" value="1"/>
</dbReference>
<keyword evidence="5" id="KW-0479">Metal-binding</keyword>